<dbReference type="AlphaFoldDB" id="A0A2T1C1P2"/>
<evidence type="ECO:0000256" key="1">
    <source>
        <dbReference type="SAM" id="Phobius"/>
    </source>
</evidence>
<dbReference type="EMBL" id="PVWJ01000070">
    <property type="protein sequence ID" value="PSB02181.1"/>
    <property type="molecule type" value="Genomic_DNA"/>
</dbReference>
<reference evidence="2 3" key="2">
    <citation type="submission" date="2018-03" db="EMBL/GenBank/DDBJ databases">
        <title>The ancient ancestry and fast evolution of plastids.</title>
        <authorList>
            <person name="Moore K.R."/>
            <person name="Magnabosco C."/>
            <person name="Momper L."/>
            <person name="Gold D.A."/>
            <person name="Bosak T."/>
            <person name="Fournier G.P."/>
        </authorList>
    </citation>
    <scope>NUCLEOTIDE SEQUENCE [LARGE SCALE GENOMIC DNA]</scope>
    <source>
        <strain evidence="2 3">CCAP 1448/3</strain>
    </source>
</reference>
<comment type="caution">
    <text evidence="2">The sequence shown here is derived from an EMBL/GenBank/DDBJ whole genome shotgun (WGS) entry which is preliminary data.</text>
</comment>
<gene>
    <name evidence="2" type="ORF">C7B64_14475</name>
</gene>
<feature type="transmembrane region" description="Helical" evidence="1">
    <location>
        <begin position="130"/>
        <end position="151"/>
    </location>
</feature>
<reference evidence="2 3" key="1">
    <citation type="submission" date="2018-02" db="EMBL/GenBank/DDBJ databases">
        <authorList>
            <person name="Cohen D.B."/>
            <person name="Kent A.D."/>
        </authorList>
    </citation>
    <scope>NUCLEOTIDE SEQUENCE [LARGE SCALE GENOMIC DNA]</scope>
    <source>
        <strain evidence="2 3">CCAP 1448/3</strain>
    </source>
</reference>
<feature type="transmembrane region" description="Helical" evidence="1">
    <location>
        <begin position="99"/>
        <end position="124"/>
    </location>
</feature>
<evidence type="ECO:0000313" key="2">
    <source>
        <dbReference type="EMBL" id="PSB02181.1"/>
    </source>
</evidence>
<keyword evidence="1" id="KW-0472">Membrane</keyword>
<organism evidence="2 3">
    <name type="scientific">Merismopedia glauca CCAP 1448/3</name>
    <dbReference type="NCBI Taxonomy" id="1296344"/>
    <lineage>
        <taxon>Bacteria</taxon>
        <taxon>Bacillati</taxon>
        <taxon>Cyanobacteriota</taxon>
        <taxon>Cyanophyceae</taxon>
        <taxon>Synechococcales</taxon>
        <taxon>Merismopediaceae</taxon>
        <taxon>Merismopedia</taxon>
    </lineage>
</organism>
<keyword evidence="1" id="KW-1133">Transmembrane helix</keyword>
<keyword evidence="1" id="KW-0812">Transmembrane</keyword>
<accession>A0A2T1C1P2</accession>
<feature type="transmembrane region" description="Helical" evidence="1">
    <location>
        <begin position="189"/>
        <end position="209"/>
    </location>
</feature>
<dbReference type="RefSeq" id="WP_106289370.1">
    <property type="nucleotide sequence ID" value="NZ_CAWNTC010000092.1"/>
</dbReference>
<keyword evidence="3" id="KW-1185">Reference proteome</keyword>
<name>A0A2T1C1P2_9CYAN</name>
<feature type="transmembrane region" description="Helical" evidence="1">
    <location>
        <begin position="67"/>
        <end position="87"/>
    </location>
</feature>
<protein>
    <submittedName>
        <fullName evidence="2">Actin-binding WH2 domain-containing protein</fullName>
    </submittedName>
</protein>
<feature type="transmembrane region" description="Helical" evidence="1">
    <location>
        <begin position="31"/>
        <end position="55"/>
    </location>
</feature>
<sequence>MNYFTNLIYLLRDSQNFWHEISQNIKIKQKIYTLLIASTILFAIYGAIIGSTHSWMQMLSSAVKLPALYLITLAICLPTLYFFDVLFGSRLTIGQYTALLLSNIAIVSVLLFALAPIAIFILVSSPNYRFFLLLNVCIFAVTGFFGIKLFYQGIDFLNHHHVLDPNDDTAETTIIVNKSHQLRKSLMRAWLILYGLVGSQMAWTLRPFFGAPWEKFEVMRKIESNFYIQVWQSLVTLLSGN</sequence>
<proteinExistence type="predicted"/>
<evidence type="ECO:0000313" key="3">
    <source>
        <dbReference type="Proteomes" id="UP000238762"/>
    </source>
</evidence>
<dbReference type="Proteomes" id="UP000238762">
    <property type="component" value="Unassembled WGS sequence"/>
</dbReference>
<dbReference type="OrthoDB" id="257692at2"/>